<keyword evidence="3" id="KW-1185">Reference proteome</keyword>
<dbReference type="RefSeq" id="WP_207335019.1">
    <property type="nucleotide sequence ID" value="NZ_JAFMYU010000005.1"/>
</dbReference>
<reference evidence="2 3" key="1">
    <citation type="submission" date="2021-03" db="EMBL/GenBank/DDBJ databases">
        <title>Fibrella sp. HMF5036 genome sequencing and assembly.</title>
        <authorList>
            <person name="Kang H."/>
            <person name="Kim H."/>
            <person name="Bae S."/>
            <person name="Joh K."/>
        </authorList>
    </citation>
    <scope>NUCLEOTIDE SEQUENCE [LARGE SCALE GENOMIC DNA]</scope>
    <source>
        <strain evidence="2 3">HMF5036</strain>
    </source>
</reference>
<dbReference type="Pfam" id="PF02622">
    <property type="entry name" value="DUF179"/>
    <property type="match status" value="1"/>
</dbReference>
<accession>A0A939JXI1</accession>
<evidence type="ECO:0000313" key="2">
    <source>
        <dbReference type="EMBL" id="MBO0931059.1"/>
    </source>
</evidence>
<protein>
    <submittedName>
        <fullName evidence="2">YqgE/AlgH family protein</fullName>
    </submittedName>
</protein>
<dbReference type="PANTHER" id="PTHR30327:SF1">
    <property type="entry name" value="UPF0301 PROTEIN YQGE"/>
    <property type="match status" value="1"/>
</dbReference>
<evidence type="ECO:0000256" key="1">
    <source>
        <dbReference type="ARBA" id="ARBA00009600"/>
    </source>
</evidence>
<dbReference type="PANTHER" id="PTHR30327">
    <property type="entry name" value="UNCHARACTERIZED PROTEIN YQGE"/>
    <property type="match status" value="1"/>
</dbReference>
<dbReference type="GO" id="GO:0005829">
    <property type="term" value="C:cytosol"/>
    <property type="evidence" value="ECO:0007669"/>
    <property type="project" value="TreeGrafter"/>
</dbReference>
<comment type="caution">
    <text evidence="2">The sequence shown here is derived from an EMBL/GenBank/DDBJ whole genome shotgun (WGS) entry which is preliminary data.</text>
</comment>
<dbReference type="Proteomes" id="UP000664795">
    <property type="component" value="Unassembled WGS sequence"/>
</dbReference>
<dbReference type="AlphaFoldDB" id="A0A939JXI1"/>
<dbReference type="SUPFAM" id="SSF143456">
    <property type="entry name" value="VC0467-like"/>
    <property type="match status" value="1"/>
</dbReference>
<name>A0A939JXI1_9BACT</name>
<proteinExistence type="inferred from homology"/>
<organism evidence="2 3">
    <name type="scientific">Fibrella aquatilis</name>
    <dbReference type="NCBI Taxonomy" id="2817059"/>
    <lineage>
        <taxon>Bacteria</taxon>
        <taxon>Pseudomonadati</taxon>
        <taxon>Bacteroidota</taxon>
        <taxon>Cytophagia</taxon>
        <taxon>Cytophagales</taxon>
        <taxon>Spirosomataceae</taxon>
        <taxon>Fibrella</taxon>
    </lineage>
</organism>
<comment type="similarity">
    <text evidence="1">Belongs to the UPF0301 (AlgH) family.</text>
</comment>
<dbReference type="EMBL" id="JAFMYU010000005">
    <property type="protein sequence ID" value="MBO0931059.1"/>
    <property type="molecule type" value="Genomic_DNA"/>
</dbReference>
<dbReference type="Gene3D" id="3.40.1740.10">
    <property type="entry name" value="VC0467-like"/>
    <property type="match status" value="1"/>
</dbReference>
<sequence>MNTSTIARNSLLIAEPFLGDANFERSVVVVCEHTEGDGTFGLILNQSTTLNVSDVIDDIYADIPLFVGGPVQPDTLHYIHRRPDLIDGSIPLGEGIYWSGNFEQVKQALNIGTLTEIDARFFIGYSGWESGQLTRELDEKTWIITKTDADFLFDTPADQLWRGILKRMGGQYKVLSNYPVDPRLN</sequence>
<evidence type="ECO:0000313" key="3">
    <source>
        <dbReference type="Proteomes" id="UP000664795"/>
    </source>
</evidence>
<gene>
    <name evidence="2" type="ORF">J2I48_08655</name>
</gene>
<dbReference type="InterPro" id="IPR003774">
    <property type="entry name" value="AlgH-like"/>
</dbReference>